<proteinExistence type="predicted"/>
<evidence type="ECO:0000313" key="1">
    <source>
        <dbReference type="EMBL" id="QYF48338.1"/>
    </source>
</evidence>
<name>A0ABX8V5M6_9BACT</name>
<evidence type="ECO:0000313" key="2">
    <source>
        <dbReference type="Proteomes" id="UP000826014"/>
    </source>
</evidence>
<dbReference type="EMBL" id="CP075587">
    <property type="protein sequence ID" value="QYF48338.1"/>
    <property type="molecule type" value="Genomic_DNA"/>
</dbReference>
<keyword evidence="2" id="KW-1185">Reference proteome</keyword>
<gene>
    <name evidence="1" type="ORF">RHABOEDO_000474</name>
</gene>
<dbReference type="Proteomes" id="UP000826014">
    <property type="component" value="Chromosome"/>
</dbReference>
<reference evidence="1 2" key="1">
    <citation type="journal article" date="2022" name="bioRxiv">
        <title>Ecology and evolution of chlamydial symbionts of arthropods.</title>
        <authorList>
            <person name="Halter T."/>
            <person name="Koestlbacher S."/>
            <person name="Collingro A."/>
            <person name="Sixt B.S."/>
            <person name="Toenshoff E.R."/>
            <person name="Hendrickx F."/>
            <person name="Kostanjsek R."/>
            <person name="Horn M."/>
        </authorList>
    </citation>
    <scope>NUCLEOTIDE SEQUENCE [LARGE SCALE GENOMIC DNA]</scope>
    <source>
        <strain evidence="1">W744xW776</strain>
    </source>
</reference>
<accession>A0ABX8V5M6</accession>
<organism evidence="1 2">
    <name type="scientific">Candidatus Rhabdochlamydia oedothoracis</name>
    <dbReference type="NCBI Taxonomy" id="2720720"/>
    <lineage>
        <taxon>Bacteria</taxon>
        <taxon>Pseudomonadati</taxon>
        <taxon>Chlamydiota</taxon>
        <taxon>Chlamydiia</taxon>
        <taxon>Parachlamydiales</taxon>
        <taxon>Candidatus Rhabdochlamydiaceae</taxon>
        <taxon>Candidatus Rhabdochlamydia</taxon>
    </lineage>
</organism>
<sequence length="182" mass="20840">MHQETEIKLNRKECQAIVGGLKITDFKKIPYILKDDFQDRICGISKKPIYKVVAIRESADSDPIYYEWSNLVRAVENEKVPENWPKTVLFGPEEVVVDHLATKNIQNRLKKAALKSNITRRARAVLKQLDKQKGFLEAMKELSLADIVGCKIDKECISSIDDRLLSNAKLDIEKLRGEECLQ</sequence>
<protein>
    <submittedName>
        <fullName evidence="1">Uncharacterized protein</fullName>
    </submittedName>
</protein>